<protein>
    <recommendedName>
        <fullName evidence="3">4'-phosphopantetheinyl transferase domain-containing protein</fullName>
    </recommendedName>
</protein>
<name>A0A117PFB1_9ACTN</name>
<evidence type="ECO:0000313" key="1">
    <source>
        <dbReference type="EMBL" id="KUM78462.1"/>
    </source>
</evidence>
<dbReference type="InterPro" id="IPR037143">
    <property type="entry name" value="4-PPantetheinyl_Trfase_dom_sf"/>
</dbReference>
<evidence type="ECO:0000313" key="2">
    <source>
        <dbReference type="Proteomes" id="UP000054024"/>
    </source>
</evidence>
<comment type="caution">
    <text evidence="1">The sequence shown here is derived from an EMBL/GenBank/DDBJ whole genome shotgun (WGS) entry which is preliminary data.</text>
</comment>
<keyword evidence="2" id="KW-1185">Reference proteome</keyword>
<dbReference type="STRING" id="146536.AQI70_13430"/>
<dbReference type="EMBL" id="LMWJ01000007">
    <property type="protein sequence ID" value="KUM78462.1"/>
    <property type="molecule type" value="Genomic_DNA"/>
</dbReference>
<sequence length="126" mass="13691">MTAPSRALVLLSPQQIPPADDPQWEDWLTATELMYSHGFRRAHEHLAARKAAKQAAARLLGLPLVPDMWHAMEIHRRTGSGPALNFTGAAAHQLRRLAVPHPALSLTHARGYAAALAWIPARSAGS</sequence>
<reference evidence="1 2" key="1">
    <citation type="submission" date="2015-10" db="EMBL/GenBank/DDBJ databases">
        <title>Draft genome sequence of Streptomyces curacoi DSM 40107, type strain for the species Streptomyces curacoi.</title>
        <authorList>
            <person name="Ruckert C."/>
            <person name="Winkler A."/>
            <person name="Kalinowski J."/>
            <person name="Kampfer P."/>
            <person name="Glaeser S."/>
        </authorList>
    </citation>
    <scope>NUCLEOTIDE SEQUENCE [LARGE SCALE GENOMIC DNA]</scope>
    <source>
        <strain evidence="1 2">DSM 40107</strain>
    </source>
</reference>
<organism evidence="1 2">
    <name type="scientific">Streptomyces curacoi</name>
    <dbReference type="NCBI Taxonomy" id="146536"/>
    <lineage>
        <taxon>Bacteria</taxon>
        <taxon>Bacillati</taxon>
        <taxon>Actinomycetota</taxon>
        <taxon>Actinomycetes</taxon>
        <taxon>Kitasatosporales</taxon>
        <taxon>Streptomycetaceae</taxon>
        <taxon>Streptomyces</taxon>
    </lineage>
</organism>
<dbReference type="Proteomes" id="UP000054024">
    <property type="component" value="Unassembled WGS sequence"/>
</dbReference>
<dbReference type="Gene3D" id="3.90.470.20">
    <property type="entry name" value="4'-phosphopantetheinyl transferase domain"/>
    <property type="match status" value="1"/>
</dbReference>
<evidence type="ECO:0008006" key="3">
    <source>
        <dbReference type="Google" id="ProtNLM"/>
    </source>
</evidence>
<dbReference type="SUPFAM" id="SSF56214">
    <property type="entry name" value="4'-phosphopantetheinyl transferase"/>
    <property type="match status" value="1"/>
</dbReference>
<dbReference type="GO" id="GO:0000287">
    <property type="term" value="F:magnesium ion binding"/>
    <property type="evidence" value="ECO:0007669"/>
    <property type="project" value="InterPro"/>
</dbReference>
<gene>
    <name evidence="1" type="ORF">AQI70_13430</name>
</gene>
<accession>A0A117PFB1</accession>
<dbReference type="GO" id="GO:0008897">
    <property type="term" value="F:holo-[acyl-carrier-protein] synthase activity"/>
    <property type="evidence" value="ECO:0007669"/>
    <property type="project" value="InterPro"/>
</dbReference>
<proteinExistence type="predicted"/>
<dbReference type="AlphaFoldDB" id="A0A117PFB1"/>